<protein>
    <submittedName>
        <fullName evidence="1">Uncharacterized protein</fullName>
    </submittedName>
</protein>
<reference evidence="1" key="1">
    <citation type="submission" date="2017-02" db="UniProtKB">
        <authorList>
            <consortium name="WormBaseParasite"/>
        </authorList>
    </citation>
    <scope>IDENTIFICATION</scope>
</reference>
<accession>A0A0R3VY71</accession>
<dbReference type="AlphaFoldDB" id="A0A0R3VY71"/>
<dbReference type="WBParaSite" id="TASK_0000236501-mRNA-1">
    <property type="protein sequence ID" value="TASK_0000236501-mRNA-1"/>
    <property type="gene ID" value="TASK_0000236501"/>
</dbReference>
<evidence type="ECO:0000313" key="1">
    <source>
        <dbReference type="WBParaSite" id="TASK_0000236501-mRNA-1"/>
    </source>
</evidence>
<sequence length="87" mass="9243">LFARSGTQGSFEHTPVMGSRDALLPASCTPASVRNANGLPPSGPKSLKVTRVNEPSLRGHTHTIIIEGEVNGDAPSPSHLFSQRHYV</sequence>
<organism evidence="1">
    <name type="scientific">Taenia asiatica</name>
    <name type="common">Asian tapeworm</name>
    <dbReference type="NCBI Taxonomy" id="60517"/>
    <lineage>
        <taxon>Eukaryota</taxon>
        <taxon>Metazoa</taxon>
        <taxon>Spiralia</taxon>
        <taxon>Lophotrochozoa</taxon>
        <taxon>Platyhelminthes</taxon>
        <taxon>Cestoda</taxon>
        <taxon>Eucestoda</taxon>
        <taxon>Cyclophyllidea</taxon>
        <taxon>Taeniidae</taxon>
        <taxon>Taenia</taxon>
    </lineage>
</organism>
<name>A0A0R3VY71_TAEAS</name>
<proteinExistence type="predicted"/>